<evidence type="ECO:0000256" key="5">
    <source>
        <dbReference type="ARBA" id="ARBA00022729"/>
    </source>
</evidence>
<evidence type="ECO:0000256" key="1">
    <source>
        <dbReference type="ARBA" id="ARBA00001947"/>
    </source>
</evidence>
<organism evidence="11 12">
    <name type="scientific">Jaminaea rosea</name>
    <dbReference type="NCBI Taxonomy" id="1569628"/>
    <lineage>
        <taxon>Eukaryota</taxon>
        <taxon>Fungi</taxon>
        <taxon>Dikarya</taxon>
        <taxon>Basidiomycota</taxon>
        <taxon>Ustilaginomycotina</taxon>
        <taxon>Exobasidiomycetes</taxon>
        <taxon>Microstromatales</taxon>
        <taxon>Microstromatales incertae sedis</taxon>
        <taxon>Jaminaea</taxon>
    </lineage>
</organism>
<feature type="signal peptide" evidence="9">
    <location>
        <begin position="1"/>
        <end position="16"/>
    </location>
</feature>
<dbReference type="Pfam" id="PF04389">
    <property type="entry name" value="Peptidase_M28"/>
    <property type="match status" value="1"/>
</dbReference>
<evidence type="ECO:0000256" key="3">
    <source>
        <dbReference type="ARBA" id="ARBA00022670"/>
    </source>
</evidence>
<name>A0A316UJ33_9BASI</name>
<evidence type="ECO:0000259" key="10">
    <source>
        <dbReference type="Pfam" id="PF04389"/>
    </source>
</evidence>
<keyword evidence="6 9" id="KW-0378">Hydrolase</keyword>
<dbReference type="STRING" id="1569628.A0A316UJ33"/>
<evidence type="ECO:0000313" key="12">
    <source>
        <dbReference type="Proteomes" id="UP000245884"/>
    </source>
</evidence>
<sequence length="419" mass="46383">MRLPLTILALSSFALASPVPSDQLIFSSSSPATPFLSSPINFFASIWSNSIDVLTPRLVQTSHETAPYWDLPLLLRWRGIKFADVTDHAELGVSLLQSSPSTLSNDSSPFPSKLSYHDQVKHVHTNISTAGPRTNIKHLTSFRTRYYKSQTGRDSQVWLRDLLQSIVDAHQPSDIADSSRISVREFTHDWVQSSLIVHIPATNRTAASSNGLVIVSSHQDSVNLLLPIFPAPGADDDGSGTVTQIESLRALMATGWRPEHRDVEWHFYSAEEAGLLGSQAVVSDYVRRGVKVDAMSQFDMTAFVPTEAKDSPPAMGIVTDFVSPALTTFNKQLLHSYLPEVQPIETKCGYACSDHASWTKVGVHSAFTIENEFAKCNLKRIHTTRDVWDHDEYSFEHIARFSKLSSAFVVELSGWAGSK</sequence>
<keyword evidence="3 9" id="KW-0645">Protease</keyword>
<comment type="similarity">
    <text evidence="8">Belongs to the peptidase M28 family. M28E subfamily.</text>
</comment>
<keyword evidence="2" id="KW-0031">Aminopeptidase</keyword>
<proteinExistence type="inferred from homology"/>
<evidence type="ECO:0000313" key="11">
    <source>
        <dbReference type="EMBL" id="PWN24878.1"/>
    </source>
</evidence>
<dbReference type="RefSeq" id="XP_025359490.1">
    <property type="nucleotide sequence ID" value="XM_025509911.1"/>
</dbReference>
<evidence type="ECO:0000256" key="4">
    <source>
        <dbReference type="ARBA" id="ARBA00022723"/>
    </source>
</evidence>
<keyword evidence="4 9" id="KW-0479">Metal-binding</keyword>
<dbReference type="InterPro" id="IPR045175">
    <property type="entry name" value="M28_fam"/>
</dbReference>
<dbReference type="AlphaFoldDB" id="A0A316UJ33"/>
<dbReference type="EC" id="3.4.-.-" evidence="9"/>
<accession>A0A316UJ33</accession>
<keyword evidence="7 9" id="KW-0862">Zinc</keyword>
<keyword evidence="5 9" id="KW-0732">Signal</keyword>
<keyword evidence="12" id="KW-1185">Reference proteome</keyword>
<comment type="cofactor">
    <cofactor evidence="1">
        <name>Zn(2+)</name>
        <dbReference type="ChEBI" id="CHEBI:29105"/>
    </cofactor>
</comment>
<dbReference type="SUPFAM" id="SSF53187">
    <property type="entry name" value="Zn-dependent exopeptidases"/>
    <property type="match status" value="1"/>
</dbReference>
<evidence type="ECO:0000256" key="9">
    <source>
        <dbReference type="RuleBase" id="RU361240"/>
    </source>
</evidence>
<dbReference type="GO" id="GO:0046872">
    <property type="term" value="F:metal ion binding"/>
    <property type="evidence" value="ECO:0007669"/>
    <property type="project" value="UniProtKB-KW"/>
</dbReference>
<evidence type="ECO:0000256" key="8">
    <source>
        <dbReference type="ARBA" id="ARBA00043962"/>
    </source>
</evidence>
<feature type="chain" id="PRO_5016191797" description="Peptide hydrolase" evidence="9">
    <location>
        <begin position="17"/>
        <end position="419"/>
    </location>
</feature>
<dbReference type="EMBL" id="KZ819678">
    <property type="protein sequence ID" value="PWN24878.1"/>
    <property type="molecule type" value="Genomic_DNA"/>
</dbReference>
<evidence type="ECO:0000256" key="6">
    <source>
        <dbReference type="ARBA" id="ARBA00022801"/>
    </source>
</evidence>
<dbReference type="GeneID" id="37031734"/>
<gene>
    <name evidence="11" type="ORF">BDZ90DRAFT_87874</name>
</gene>
<dbReference type="InterPro" id="IPR007484">
    <property type="entry name" value="Peptidase_M28"/>
</dbReference>
<dbReference type="GO" id="GO:0006508">
    <property type="term" value="P:proteolysis"/>
    <property type="evidence" value="ECO:0007669"/>
    <property type="project" value="UniProtKB-KW"/>
</dbReference>
<dbReference type="GO" id="GO:0008235">
    <property type="term" value="F:metalloexopeptidase activity"/>
    <property type="evidence" value="ECO:0007669"/>
    <property type="project" value="InterPro"/>
</dbReference>
<evidence type="ECO:0000256" key="7">
    <source>
        <dbReference type="ARBA" id="ARBA00022833"/>
    </source>
</evidence>
<reference evidence="11 12" key="1">
    <citation type="journal article" date="2018" name="Mol. Biol. Evol.">
        <title>Broad Genomic Sampling Reveals a Smut Pathogenic Ancestry of the Fungal Clade Ustilaginomycotina.</title>
        <authorList>
            <person name="Kijpornyongpan T."/>
            <person name="Mondo S.J."/>
            <person name="Barry K."/>
            <person name="Sandor L."/>
            <person name="Lee J."/>
            <person name="Lipzen A."/>
            <person name="Pangilinan J."/>
            <person name="LaButti K."/>
            <person name="Hainaut M."/>
            <person name="Henrissat B."/>
            <person name="Grigoriev I.V."/>
            <person name="Spatafora J.W."/>
            <person name="Aime M.C."/>
        </authorList>
    </citation>
    <scope>NUCLEOTIDE SEQUENCE [LARGE SCALE GENOMIC DNA]</scope>
    <source>
        <strain evidence="11 12">MCA 5214</strain>
    </source>
</reference>
<dbReference type="Proteomes" id="UP000245884">
    <property type="component" value="Unassembled WGS sequence"/>
</dbReference>
<evidence type="ECO:0000256" key="2">
    <source>
        <dbReference type="ARBA" id="ARBA00022438"/>
    </source>
</evidence>
<dbReference type="OrthoDB" id="2214at2759"/>
<dbReference type="PANTHER" id="PTHR12147">
    <property type="entry name" value="METALLOPEPTIDASE M28 FAMILY MEMBER"/>
    <property type="match status" value="1"/>
</dbReference>
<dbReference type="GO" id="GO:0004177">
    <property type="term" value="F:aminopeptidase activity"/>
    <property type="evidence" value="ECO:0007669"/>
    <property type="project" value="UniProtKB-KW"/>
</dbReference>
<dbReference type="PANTHER" id="PTHR12147:SF56">
    <property type="entry name" value="AMINOPEPTIDASE YDR415C-RELATED"/>
    <property type="match status" value="1"/>
</dbReference>
<dbReference type="Gene3D" id="3.40.630.10">
    <property type="entry name" value="Zn peptidases"/>
    <property type="match status" value="1"/>
</dbReference>
<feature type="domain" description="Peptidase M28" evidence="10">
    <location>
        <begin position="207"/>
        <end position="399"/>
    </location>
</feature>
<protein>
    <recommendedName>
        <fullName evidence="9">Peptide hydrolase</fullName>
        <ecNumber evidence="9">3.4.-.-</ecNumber>
    </recommendedName>
</protein>